<gene>
    <name evidence="1" type="ORF">AhaeAN43_06355</name>
</gene>
<dbReference type="PANTHER" id="PTHR43628:SF1">
    <property type="entry name" value="CHITIN SYNTHASE REGULATORY FACTOR 2-RELATED"/>
    <property type="match status" value="1"/>
</dbReference>
<evidence type="ECO:0000313" key="1">
    <source>
        <dbReference type="EMBL" id="QHI13022.1"/>
    </source>
</evidence>
<reference evidence="1 2" key="1">
    <citation type="submission" date="2018-08" db="EMBL/GenBank/DDBJ databases">
        <title>Analysis of the genomic diversity of Mexican Acinetobacter haemolyticus clinical isolates.</title>
        <authorList>
            <person name="Castro-Jaimes S."/>
            <person name="Cevallos M.A."/>
        </authorList>
    </citation>
    <scope>NUCLEOTIDE SEQUENCE [LARGE SCALE GENOMIC DNA]</scope>
    <source>
        <strain evidence="1 2">AN43</strain>
    </source>
</reference>
<dbReference type="Gene3D" id="1.25.40.10">
    <property type="entry name" value="Tetratricopeptide repeat domain"/>
    <property type="match status" value="1"/>
</dbReference>
<dbReference type="InterPro" id="IPR006597">
    <property type="entry name" value="Sel1-like"/>
</dbReference>
<dbReference type="Proteomes" id="UP000463868">
    <property type="component" value="Chromosome"/>
</dbReference>
<dbReference type="AlphaFoldDB" id="A0A380UKV5"/>
<dbReference type="SUPFAM" id="SSF81901">
    <property type="entry name" value="HCP-like"/>
    <property type="match status" value="1"/>
</dbReference>
<evidence type="ECO:0000313" key="2">
    <source>
        <dbReference type="Proteomes" id="UP000463868"/>
    </source>
</evidence>
<name>A0A380UKV5_ACIHA</name>
<dbReference type="SMART" id="SM00671">
    <property type="entry name" value="SEL1"/>
    <property type="match status" value="4"/>
</dbReference>
<organism evidence="1 2">
    <name type="scientific">Acinetobacter haemolyticus</name>
    <dbReference type="NCBI Taxonomy" id="29430"/>
    <lineage>
        <taxon>Bacteria</taxon>
        <taxon>Pseudomonadati</taxon>
        <taxon>Pseudomonadota</taxon>
        <taxon>Gammaproteobacteria</taxon>
        <taxon>Moraxellales</taxon>
        <taxon>Moraxellaceae</taxon>
        <taxon>Acinetobacter</taxon>
    </lineage>
</organism>
<dbReference type="RefSeq" id="WP_005089905.1">
    <property type="nucleotide sequence ID" value="NZ_CP031972.1"/>
</dbReference>
<dbReference type="InterPro" id="IPR011990">
    <property type="entry name" value="TPR-like_helical_dom_sf"/>
</dbReference>
<dbReference type="PANTHER" id="PTHR43628">
    <property type="entry name" value="ACTIVATOR OF C KINASE PROTEIN 1-RELATED"/>
    <property type="match status" value="1"/>
</dbReference>
<dbReference type="EMBL" id="CP031976">
    <property type="protein sequence ID" value="QHI13022.1"/>
    <property type="molecule type" value="Genomic_DNA"/>
</dbReference>
<protein>
    <submittedName>
        <fullName evidence="1">Sel1 repeat family protein</fullName>
    </submittedName>
</protein>
<proteinExistence type="predicted"/>
<dbReference type="InterPro" id="IPR052945">
    <property type="entry name" value="Mitotic_Regulator"/>
</dbReference>
<dbReference type="PROSITE" id="PS51257">
    <property type="entry name" value="PROKAR_LIPOPROTEIN"/>
    <property type="match status" value="1"/>
</dbReference>
<dbReference type="Pfam" id="PF08238">
    <property type="entry name" value="Sel1"/>
    <property type="match status" value="4"/>
</dbReference>
<accession>A0A380UKV5</accession>
<sequence>MKSILYSLISCFFMVGTTYACEKIEYSDQIKKDNFDINISSIQGDFKRVDDLIYKLPDGFYKEYVLGVSFLDGKRKLIDLKKAENHLKKSARYCFSPAHYSLGYLYYIAGALEDSKKWLLSAQNLGDSLAAYQLGLIYKKENNPEKMLESLEFSARNDFTPSITELGVQFYDGDLVRRDFIKAFKYFEKAASKNDSLAQNNLGWMYEKGEGGINKNKERALYWYKTAYDNGFLGAAENYNRLLIEK</sequence>